<protein>
    <submittedName>
        <fullName evidence="2">Uncharacterized protein</fullName>
    </submittedName>
</protein>
<dbReference type="OrthoDB" id="5030973at2759"/>
<accession>A0A9P8UKQ7</accession>
<evidence type="ECO:0000256" key="1">
    <source>
        <dbReference type="SAM" id="MobiDB-lite"/>
    </source>
</evidence>
<dbReference type="Proteomes" id="UP000758603">
    <property type="component" value="Unassembled WGS sequence"/>
</dbReference>
<keyword evidence="3" id="KW-1185">Reference proteome</keyword>
<gene>
    <name evidence="2" type="ORF">BKA67DRAFT_658109</name>
</gene>
<feature type="region of interest" description="Disordered" evidence="1">
    <location>
        <begin position="113"/>
        <end position="153"/>
    </location>
</feature>
<evidence type="ECO:0000313" key="3">
    <source>
        <dbReference type="Proteomes" id="UP000758603"/>
    </source>
</evidence>
<dbReference type="AlphaFoldDB" id="A0A9P8UKQ7"/>
<name>A0A9P8UKQ7_9PEZI</name>
<reference evidence="2" key="1">
    <citation type="journal article" date="2021" name="Nat. Commun.">
        <title>Genetic determinants of endophytism in the Arabidopsis root mycobiome.</title>
        <authorList>
            <person name="Mesny F."/>
            <person name="Miyauchi S."/>
            <person name="Thiergart T."/>
            <person name="Pickel B."/>
            <person name="Atanasova L."/>
            <person name="Karlsson M."/>
            <person name="Huettel B."/>
            <person name="Barry K.W."/>
            <person name="Haridas S."/>
            <person name="Chen C."/>
            <person name="Bauer D."/>
            <person name="Andreopoulos W."/>
            <person name="Pangilinan J."/>
            <person name="LaButti K."/>
            <person name="Riley R."/>
            <person name="Lipzen A."/>
            <person name="Clum A."/>
            <person name="Drula E."/>
            <person name="Henrissat B."/>
            <person name="Kohler A."/>
            <person name="Grigoriev I.V."/>
            <person name="Martin F.M."/>
            <person name="Hacquard S."/>
        </authorList>
    </citation>
    <scope>NUCLEOTIDE SEQUENCE</scope>
    <source>
        <strain evidence="2">MPI-SDFR-AT-0073</strain>
    </source>
</reference>
<comment type="caution">
    <text evidence="2">The sequence shown here is derived from an EMBL/GenBank/DDBJ whole genome shotgun (WGS) entry which is preliminary data.</text>
</comment>
<proteinExistence type="predicted"/>
<organism evidence="2 3">
    <name type="scientific">Truncatella angustata</name>
    <dbReference type="NCBI Taxonomy" id="152316"/>
    <lineage>
        <taxon>Eukaryota</taxon>
        <taxon>Fungi</taxon>
        <taxon>Dikarya</taxon>
        <taxon>Ascomycota</taxon>
        <taxon>Pezizomycotina</taxon>
        <taxon>Sordariomycetes</taxon>
        <taxon>Xylariomycetidae</taxon>
        <taxon>Amphisphaeriales</taxon>
        <taxon>Sporocadaceae</taxon>
        <taxon>Truncatella</taxon>
    </lineage>
</organism>
<dbReference type="EMBL" id="JAGPXC010000004">
    <property type="protein sequence ID" value="KAH6653767.1"/>
    <property type="molecule type" value="Genomic_DNA"/>
</dbReference>
<sequence length="307" mass="34034">MSSKAAPDSFVFDLDGDGQGGFYRVRMANKPGEINRPVMINRGDKFQVLADLLDVAHGTASEGGESATLVVASFYFLPSHERRFKRAQITWTFTSDDPAVDVEVTKIAPMGTWSLTPTKRTDERSVTGKGEVGASAGPATAGGGGEYSMKQTQDRDFHTEVTGAKRVNERETGGHDTARWDLEENPAQSTGIARMLQVGLLLKRTVLPGMTPKPGPPPTFRGTLEVVAEKDWWSQRASEVKRVWKKTDKEDAIVFRPGVDRTSGLFDIQQNNLDSLHLQDKVMFMSLHESYEEVQKERKARTCLKDE</sequence>
<dbReference type="RefSeq" id="XP_045958037.1">
    <property type="nucleotide sequence ID" value="XM_046107225.1"/>
</dbReference>
<evidence type="ECO:0000313" key="2">
    <source>
        <dbReference type="EMBL" id="KAH6653767.1"/>
    </source>
</evidence>
<dbReference type="GeneID" id="70136116"/>